<sequence length="120" mass="13635">MKGTRKTIASFFLLFLLFACSSEKDDFGKHYPELLPGDHSNFSILTIGEEVTRDMLYDHDINDVSPIIYYSSMEHVENSLPQLELEKSPAFVVFDENGFVAKANHFEGLVEILQEQADSD</sequence>
<dbReference type="RefSeq" id="WP_090872270.1">
    <property type="nucleotide sequence ID" value="NZ_FOHE01000022.1"/>
</dbReference>
<evidence type="ECO:0008006" key="4">
    <source>
        <dbReference type="Google" id="ProtNLM"/>
    </source>
</evidence>
<dbReference type="Proteomes" id="UP000198618">
    <property type="component" value="Unassembled WGS sequence"/>
</dbReference>
<gene>
    <name evidence="2" type="ORF">SAMN05216389_12270</name>
</gene>
<name>A0A1I0GLI0_9BACI</name>
<evidence type="ECO:0000313" key="2">
    <source>
        <dbReference type="EMBL" id="SET71876.1"/>
    </source>
</evidence>
<evidence type="ECO:0000313" key="3">
    <source>
        <dbReference type="Proteomes" id="UP000198618"/>
    </source>
</evidence>
<dbReference type="AlphaFoldDB" id="A0A1I0GLI0"/>
<feature type="signal peptide" evidence="1">
    <location>
        <begin position="1"/>
        <end position="24"/>
    </location>
</feature>
<keyword evidence="3" id="KW-1185">Reference proteome</keyword>
<proteinExistence type="predicted"/>
<dbReference type="OrthoDB" id="2919475at2"/>
<dbReference type="PROSITE" id="PS51257">
    <property type="entry name" value="PROKAR_LIPOPROTEIN"/>
    <property type="match status" value="1"/>
</dbReference>
<reference evidence="2 3" key="1">
    <citation type="submission" date="2016-10" db="EMBL/GenBank/DDBJ databases">
        <authorList>
            <person name="de Groot N.N."/>
        </authorList>
    </citation>
    <scope>NUCLEOTIDE SEQUENCE [LARGE SCALE GENOMIC DNA]</scope>
    <source>
        <strain evidence="2 3">IBRC-M 10780</strain>
    </source>
</reference>
<keyword evidence="1" id="KW-0732">Signal</keyword>
<feature type="chain" id="PRO_5039222718" description="Thioredoxin" evidence="1">
    <location>
        <begin position="25"/>
        <end position="120"/>
    </location>
</feature>
<protein>
    <recommendedName>
        <fullName evidence="4">Thioredoxin</fullName>
    </recommendedName>
</protein>
<evidence type="ECO:0000256" key="1">
    <source>
        <dbReference type="SAM" id="SignalP"/>
    </source>
</evidence>
<organism evidence="2 3">
    <name type="scientific">Oceanobacillus limi</name>
    <dbReference type="NCBI Taxonomy" id="930131"/>
    <lineage>
        <taxon>Bacteria</taxon>
        <taxon>Bacillati</taxon>
        <taxon>Bacillota</taxon>
        <taxon>Bacilli</taxon>
        <taxon>Bacillales</taxon>
        <taxon>Bacillaceae</taxon>
        <taxon>Oceanobacillus</taxon>
    </lineage>
</organism>
<accession>A0A1I0GLI0</accession>
<dbReference type="STRING" id="930131.SAMN05216389_12270"/>
<dbReference type="EMBL" id="FOHE01000022">
    <property type="protein sequence ID" value="SET71876.1"/>
    <property type="molecule type" value="Genomic_DNA"/>
</dbReference>